<dbReference type="RefSeq" id="WP_079727082.1">
    <property type="nucleotide sequence ID" value="NZ_FUZP01000001.1"/>
</dbReference>
<dbReference type="AlphaFoldDB" id="A0A1T5IWY6"/>
<gene>
    <name evidence="2" type="ORF">SAMN06309945_0942</name>
</gene>
<feature type="compositionally biased region" description="Acidic residues" evidence="1">
    <location>
        <begin position="68"/>
        <end position="79"/>
    </location>
</feature>
<protein>
    <submittedName>
        <fullName evidence="2">Uncharacterized protein</fullName>
    </submittedName>
</protein>
<reference evidence="2 3" key="1">
    <citation type="submission" date="2017-02" db="EMBL/GenBank/DDBJ databases">
        <authorList>
            <person name="Peterson S.W."/>
        </authorList>
    </citation>
    <scope>NUCLEOTIDE SEQUENCE [LARGE SCALE GENOMIC DNA]</scope>
    <source>
        <strain evidence="2 3">VKM Ac-2059</strain>
    </source>
</reference>
<dbReference type="OrthoDB" id="5078489at2"/>
<dbReference type="Proteomes" id="UP000190857">
    <property type="component" value="Unassembled WGS sequence"/>
</dbReference>
<organism evidence="2 3">
    <name type="scientific">Okibacterium fritillariae</name>
    <dbReference type="NCBI Taxonomy" id="123320"/>
    <lineage>
        <taxon>Bacteria</taxon>
        <taxon>Bacillati</taxon>
        <taxon>Actinomycetota</taxon>
        <taxon>Actinomycetes</taxon>
        <taxon>Micrococcales</taxon>
        <taxon>Microbacteriaceae</taxon>
        <taxon>Okibacterium</taxon>
    </lineage>
</organism>
<sequence>MSSEAKLAHLHNGPLDGQTIPLENGADDELVLPYSEGQLVYRLAETPADEEGPTTAHYHYAETSEVLLQDDDEPRDDVR</sequence>
<feature type="region of interest" description="Disordered" evidence="1">
    <location>
        <begin position="1"/>
        <end position="24"/>
    </location>
</feature>
<evidence type="ECO:0000313" key="2">
    <source>
        <dbReference type="EMBL" id="SKC43670.1"/>
    </source>
</evidence>
<feature type="region of interest" description="Disordered" evidence="1">
    <location>
        <begin position="60"/>
        <end position="79"/>
    </location>
</feature>
<dbReference type="EMBL" id="FUZP01000001">
    <property type="protein sequence ID" value="SKC43670.1"/>
    <property type="molecule type" value="Genomic_DNA"/>
</dbReference>
<proteinExistence type="predicted"/>
<evidence type="ECO:0000313" key="3">
    <source>
        <dbReference type="Proteomes" id="UP000190857"/>
    </source>
</evidence>
<accession>A0A1T5IWY6</accession>
<evidence type="ECO:0000256" key="1">
    <source>
        <dbReference type="SAM" id="MobiDB-lite"/>
    </source>
</evidence>
<name>A0A1T5IWY6_9MICO</name>
<keyword evidence="3" id="KW-1185">Reference proteome</keyword>